<accession>A0A5J5EJI7</accession>
<dbReference type="EMBL" id="VXIS01000282">
    <property type="protein sequence ID" value="KAA8895199.1"/>
    <property type="molecule type" value="Genomic_DNA"/>
</dbReference>
<reference evidence="3 4" key="1">
    <citation type="submission" date="2019-09" db="EMBL/GenBank/DDBJ databases">
        <title>Draft genome of the ectomycorrhizal ascomycete Sphaerosporella brunnea.</title>
        <authorList>
            <consortium name="DOE Joint Genome Institute"/>
            <person name="Benucci G.M."/>
            <person name="Marozzi G."/>
            <person name="Antonielli L."/>
            <person name="Sanchez S."/>
            <person name="Marco P."/>
            <person name="Wang X."/>
            <person name="Falini L.B."/>
            <person name="Barry K."/>
            <person name="Haridas S."/>
            <person name="Lipzen A."/>
            <person name="Labutti K."/>
            <person name="Grigoriev I.V."/>
            <person name="Murat C."/>
            <person name="Martin F."/>
            <person name="Albertini E."/>
            <person name="Donnini D."/>
            <person name="Bonito G."/>
        </authorList>
    </citation>
    <scope>NUCLEOTIDE SEQUENCE [LARGE SCALE GENOMIC DNA]</scope>
    <source>
        <strain evidence="3 4">Sb_GMNB300</strain>
    </source>
</reference>
<evidence type="ECO:0000259" key="2">
    <source>
        <dbReference type="Pfam" id="PF23296"/>
    </source>
</evidence>
<dbReference type="OrthoDB" id="5419571at2759"/>
<evidence type="ECO:0000313" key="4">
    <source>
        <dbReference type="Proteomes" id="UP000326924"/>
    </source>
</evidence>
<organism evidence="3 4">
    <name type="scientific">Sphaerosporella brunnea</name>
    <dbReference type="NCBI Taxonomy" id="1250544"/>
    <lineage>
        <taxon>Eukaryota</taxon>
        <taxon>Fungi</taxon>
        <taxon>Dikarya</taxon>
        <taxon>Ascomycota</taxon>
        <taxon>Pezizomycotina</taxon>
        <taxon>Pezizomycetes</taxon>
        <taxon>Pezizales</taxon>
        <taxon>Pyronemataceae</taxon>
        <taxon>Sphaerosporella</taxon>
    </lineage>
</organism>
<feature type="compositionally biased region" description="Polar residues" evidence="1">
    <location>
        <begin position="1"/>
        <end position="16"/>
    </location>
</feature>
<dbReference type="InParanoid" id="A0A5J5EJI7"/>
<dbReference type="Pfam" id="PF23296">
    <property type="entry name" value="DUF7079"/>
    <property type="match status" value="1"/>
</dbReference>
<feature type="region of interest" description="Disordered" evidence="1">
    <location>
        <begin position="1"/>
        <end position="30"/>
    </location>
</feature>
<comment type="caution">
    <text evidence="3">The sequence shown here is derived from an EMBL/GenBank/DDBJ whole genome shotgun (WGS) entry which is preliminary data.</text>
</comment>
<proteinExistence type="predicted"/>
<dbReference type="AlphaFoldDB" id="A0A5J5EJI7"/>
<dbReference type="Proteomes" id="UP000326924">
    <property type="component" value="Unassembled WGS sequence"/>
</dbReference>
<gene>
    <name evidence="3" type="ORF">FN846DRAFT_348422</name>
</gene>
<name>A0A5J5EJI7_9PEZI</name>
<feature type="domain" description="DUF7079" evidence="2">
    <location>
        <begin position="44"/>
        <end position="157"/>
    </location>
</feature>
<protein>
    <recommendedName>
        <fullName evidence="2">DUF7079 domain-containing protein</fullName>
    </recommendedName>
</protein>
<evidence type="ECO:0000313" key="3">
    <source>
        <dbReference type="EMBL" id="KAA8895199.1"/>
    </source>
</evidence>
<keyword evidence="4" id="KW-1185">Reference proteome</keyword>
<evidence type="ECO:0000256" key="1">
    <source>
        <dbReference type="SAM" id="MobiDB-lite"/>
    </source>
</evidence>
<dbReference type="InterPro" id="IPR055507">
    <property type="entry name" value="DUF7079"/>
</dbReference>
<sequence length="160" mass="18043">MDPQQVPSNSESNGSGHPNPDTPVEAPQRFHPAVDSESTIISAEEQHACIMLSLLFLDTELTDWHLSAMARRLQGLNLDESALLSLLRYDVFPVLWGNLFAVAGEWAWFDSEWLLSEIEDRRNSWLLRRCVSAPAHALAWAVASWMVLGPFESLMERLRG</sequence>